<gene>
    <name evidence="1" type="ORF">LACBIDRAFT_294758</name>
</gene>
<dbReference type="GeneID" id="6079091"/>
<protein>
    <submittedName>
        <fullName evidence="1">Predicted protein</fullName>
    </submittedName>
</protein>
<dbReference type="AlphaFoldDB" id="B0DHK5"/>
<name>B0DHK5_LACBS</name>
<dbReference type="InParanoid" id="B0DHK5"/>
<reference evidence="1 2" key="1">
    <citation type="journal article" date="2008" name="Nature">
        <title>The genome of Laccaria bicolor provides insights into mycorrhizal symbiosis.</title>
        <authorList>
            <person name="Martin F."/>
            <person name="Aerts A."/>
            <person name="Ahren D."/>
            <person name="Brun A."/>
            <person name="Danchin E.G.J."/>
            <person name="Duchaussoy F."/>
            <person name="Gibon J."/>
            <person name="Kohler A."/>
            <person name="Lindquist E."/>
            <person name="Pereda V."/>
            <person name="Salamov A."/>
            <person name="Shapiro H.J."/>
            <person name="Wuyts J."/>
            <person name="Blaudez D."/>
            <person name="Buee M."/>
            <person name="Brokstein P."/>
            <person name="Canbaeck B."/>
            <person name="Cohen D."/>
            <person name="Courty P.E."/>
            <person name="Coutinho P.M."/>
            <person name="Delaruelle C."/>
            <person name="Detter J.C."/>
            <person name="Deveau A."/>
            <person name="DiFazio S."/>
            <person name="Duplessis S."/>
            <person name="Fraissinet-Tachet L."/>
            <person name="Lucic E."/>
            <person name="Frey-Klett P."/>
            <person name="Fourrey C."/>
            <person name="Feussner I."/>
            <person name="Gay G."/>
            <person name="Grimwood J."/>
            <person name="Hoegger P.J."/>
            <person name="Jain P."/>
            <person name="Kilaru S."/>
            <person name="Labbe J."/>
            <person name="Lin Y.C."/>
            <person name="Legue V."/>
            <person name="Le Tacon F."/>
            <person name="Marmeisse R."/>
            <person name="Melayah D."/>
            <person name="Montanini B."/>
            <person name="Muratet M."/>
            <person name="Nehls U."/>
            <person name="Niculita-Hirzel H."/>
            <person name="Oudot-Le Secq M.P."/>
            <person name="Peter M."/>
            <person name="Quesneville H."/>
            <person name="Rajashekar B."/>
            <person name="Reich M."/>
            <person name="Rouhier N."/>
            <person name="Schmutz J."/>
            <person name="Yin T."/>
            <person name="Chalot M."/>
            <person name="Henrissat B."/>
            <person name="Kuees U."/>
            <person name="Lucas S."/>
            <person name="Van de Peer Y."/>
            <person name="Podila G.K."/>
            <person name="Polle A."/>
            <person name="Pukkila P.J."/>
            <person name="Richardson P.M."/>
            <person name="Rouze P."/>
            <person name="Sanders I.R."/>
            <person name="Stajich J.E."/>
            <person name="Tunlid A."/>
            <person name="Tuskan G."/>
            <person name="Grigoriev I.V."/>
        </authorList>
    </citation>
    <scope>NUCLEOTIDE SEQUENCE [LARGE SCALE GENOMIC DNA]</scope>
    <source>
        <strain evidence="2">S238N-H82 / ATCC MYA-4686</strain>
    </source>
</reference>
<dbReference type="Proteomes" id="UP000001194">
    <property type="component" value="Unassembled WGS sequence"/>
</dbReference>
<dbReference type="KEGG" id="lbc:LACBIDRAFT_294758"/>
<sequence>MALREGRSRCDLKRPIPRIREGMPSQPRGPFIKCAGDKPFENAARHIHKCWYRRGWIRIASPHGHNHRRRGSMARPGEMDNRKCYCEALGRKRCIVYVPRKLKLAENTISKDRWRFNKQTPAKLSLDNLRPPPSLPWEMSGRLNLNGTQAIVAKLRQRLDDIEQNLRVRTMPISAKYSDPVSQNARKLSCVSIVIESLSRREEDLEAIAGGHDFGDISIKKATQPRRDRRVSLEVRFNSSLNPLMASITNQSGIQPQDCPPSPCQGLSDGRGGEGLGTLDPGSPRYIHYRLYTKDGPITSNNPVYTNNPFIGRTLPKHITPPRTALSLKKHLCKIEGLPSPTSFELFESLSSHTAVLDSSRLALKEYSGCGFSEDDPIALVVGLEAATKRPASTAQLEGLPKAVPAQPRYVHYRLYDEDGEVASKTSFDSDDSSLGRIDVSSIPPPRMVSLLGSMVMKAEGLFDRKVQLFEDMDGELLMNDDDHISFQTEAYPGHVEDEPIAITFGQNTIFTKEIKGMIKWVPHKVVQPDWLPFLKDEIMYTDGVKTHGFIVGSPHLYNGYIAMNSAGEKGFVHDGHTILC</sequence>
<dbReference type="HOGENOM" id="CLU_469337_0_0_1"/>
<dbReference type="EMBL" id="DS547111">
    <property type="protein sequence ID" value="EDR05742.1"/>
    <property type="molecule type" value="Genomic_DNA"/>
</dbReference>
<evidence type="ECO:0000313" key="1">
    <source>
        <dbReference type="EMBL" id="EDR05742.1"/>
    </source>
</evidence>
<keyword evidence="2" id="KW-1185">Reference proteome</keyword>
<organism evidence="2">
    <name type="scientific">Laccaria bicolor (strain S238N-H82 / ATCC MYA-4686)</name>
    <name type="common">Bicoloured deceiver</name>
    <name type="synonym">Laccaria laccata var. bicolor</name>
    <dbReference type="NCBI Taxonomy" id="486041"/>
    <lineage>
        <taxon>Eukaryota</taxon>
        <taxon>Fungi</taxon>
        <taxon>Dikarya</taxon>
        <taxon>Basidiomycota</taxon>
        <taxon>Agaricomycotina</taxon>
        <taxon>Agaricomycetes</taxon>
        <taxon>Agaricomycetidae</taxon>
        <taxon>Agaricales</taxon>
        <taxon>Agaricineae</taxon>
        <taxon>Hydnangiaceae</taxon>
        <taxon>Laccaria</taxon>
    </lineage>
</organism>
<proteinExistence type="predicted"/>
<dbReference type="RefSeq" id="XP_001883418.1">
    <property type="nucleotide sequence ID" value="XM_001883383.1"/>
</dbReference>
<evidence type="ECO:0000313" key="2">
    <source>
        <dbReference type="Proteomes" id="UP000001194"/>
    </source>
</evidence>
<accession>B0DHK5</accession>
<dbReference type="OrthoDB" id="2974017at2759"/>